<dbReference type="OrthoDB" id="61228at2759"/>
<reference evidence="1 2" key="1">
    <citation type="journal article" date="2013" name="PLoS Genet.">
        <title>Distinctive expansion of potential virulence genes in the genome of the oomycete fish pathogen Saprolegnia parasitica.</title>
        <authorList>
            <person name="Jiang R.H."/>
            <person name="de Bruijn I."/>
            <person name="Haas B.J."/>
            <person name="Belmonte R."/>
            <person name="Lobach L."/>
            <person name="Christie J."/>
            <person name="van den Ackerveken G."/>
            <person name="Bottin A."/>
            <person name="Bulone V."/>
            <person name="Diaz-Moreno S.M."/>
            <person name="Dumas B."/>
            <person name="Fan L."/>
            <person name="Gaulin E."/>
            <person name="Govers F."/>
            <person name="Grenville-Briggs L.J."/>
            <person name="Horner N.R."/>
            <person name="Levin J.Z."/>
            <person name="Mammella M."/>
            <person name="Meijer H.J."/>
            <person name="Morris P."/>
            <person name="Nusbaum C."/>
            <person name="Oome S."/>
            <person name="Phillips A.J."/>
            <person name="van Rooyen D."/>
            <person name="Rzeszutek E."/>
            <person name="Saraiva M."/>
            <person name="Secombes C.J."/>
            <person name="Seidl M.F."/>
            <person name="Snel B."/>
            <person name="Stassen J.H."/>
            <person name="Sykes S."/>
            <person name="Tripathy S."/>
            <person name="van den Berg H."/>
            <person name="Vega-Arreguin J.C."/>
            <person name="Wawra S."/>
            <person name="Young S.K."/>
            <person name="Zeng Q."/>
            <person name="Dieguez-Uribeondo J."/>
            <person name="Russ C."/>
            <person name="Tyler B.M."/>
            <person name="van West P."/>
        </authorList>
    </citation>
    <scope>NUCLEOTIDE SEQUENCE [LARGE SCALE GENOMIC DNA]</scope>
    <source>
        <strain evidence="1 2">CBS 223.65</strain>
    </source>
</reference>
<organism evidence="1 2">
    <name type="scientific">Saprolegnia parasitica (strain CBS 223.65)</name>
    <dbReference type="NCBI Taxonomy" id="695850"/>
    <lineage>
        <taxon>Eukaryota</taxon>
        <taxon>Sar</taxon>
        <taxon>Stramenopiles</taxon>
        <taxon>Oomycota</taxon>
        <taxon>Saprolegniomycetes</taxon>
        <taxon>Saprolegniales</taxon>
        <taxon>Saprolegniaceae</taxon>
        <taxon>Saprolegnia</taxon>
    </lineage>
</organism>
<dbReference type="GeneID" id="24125369"/>
<keyword evidence="2" id="KW-1185">Reference proteome</keyword>
<protein>
    <recommendedName>
        <fullName evidence="3">RING-type domain-containing protein</fullName>
    </recommendedName>
</protein>
<proteinExistence type="predicted"/>
<dbReference type="Proteomes" id="UP000030745">
    <property type="component" value="Unassembled WGS sequence"/>
</dbReference>
<accession>A0A067CZX6</accession>
<dbReference type="KEGG" id="spar:SPRG_02830"/>
<dbReference type="RefSeq" id="XP_012196807.1">
    <property type="nucleotide sequence ID" value="XM_012341417.1"/>
</dbReference>
<dbReference type="Pfam" id="PF26200">
    <property type="entry name" value="Rcat_RNF216"/>
    <property type="match status" value="1"/>
</dbReference>
<dbReference type="AlphaFoldDB" id="A0A067CZX6"/>
<name>A0A067CZX6_SAPPC</name>
<gene>
    <name evidence="1" type="ORF">SPRG_02830</name>
</gene>
<dbReference type="OMA" id="RWITIYK"/>
<dbReference type="SUPFAM" id="SSF57850">
    <property type="entry name" value="RING/U-box"/>
    <property type="match status" value="1"/>
</dbReference>
<dbReference type="EMBL" id="KK583195">
    <property type="protein sequence ID" value="KDO32352.1"/>
    <property type="molecule type" value="Genomic_DNA"/>
</dbReference>
<evidence type="ECO:0000313" key="1">
    <source>
        <dbReference type="EMBL" id="KDO32352.1"/>
    </source>
</evidence>
<dbReference type="VEuPathDB" id="FungiDB:SPRG_02830"/>
<sequence>MPALDVLPNTLVPLATCQICLDATCVVQQLCGAKCPAAVCTSCLQSYVQAHSTAAISGVLTKLECPICIKPLPLPRWKELVGDSALLGLETKVAAACSTLCPQCHNFSVLLPPAHETNDAACPWSEAGLTKVQPLCAEFNHHQRSAIDVYESLVGLYGTDQRDEMLTRLLPLLLDTERRATLFLHWRRQQPFVYTRCCDQAVCFGCQTKGHHENVPCQSVTPMANDLVGCPECHVQLVKGDGCDSITCFCGASFNWVDRLRAYRLATLLPPRKHIFKRVLFLLRARLQKRQYSIFVVSQIPSFVLQQKLLFITYNFFCPSWHRFRHSLLTLVHRRRATRLAMQLTP</sequence>
<evidence type="ECO:0000313" key="2">
    <source>
        <dbReference type="Proteomes" id="UP000030745"/>
    </source>
</evidence>
<evidence type="ECO:0008006" key="3">
    <source>
        <dbReference type="Google" id="ProtNLM"/>
    </source>
</evidence>